<comment type="similarity">
    <text evidence="1">Belongs to the short-chain dehydrogenases/reductases (SDR) family.</text>
</comment>
<dbReference type="InterPro" id="IPR050259">
    <property type="entry name" value="SDR"/>
</dbReference>
<dbReference type="Proteomes" id="UP000050417">
    <property type="component" value="Unassembled WGS sequence"/>
</dbReference>
<dbReference type="PANTHER" id="PTHR42879">
    <property type="entry name" value="3-OXOACYL-(ACYL-CARRIER-PROTEIN) REDUCTASE"/>
    <property type="match status" value="1"/>
</dbReference>
<dbReference type="CDD" id="cd05344">
    <property type="entry name" value="BKR_like_SDR_like"/>
    <property type="match status" value="1"/>
</dbReference>
<sequence length="263" mass="27966">MDLKLKDKVALITGSSKGLGYATALKLAEEGARVAINSRNPEALQTAANQIRQQTGAEVLALPGDVTQPDLPAHLVEQVLGHFGRLDLLVCNAGGPPSGEFESFTDEQWHQAVELSFLSQVRLIRAALPALRQSECASVLTITSYSVKQPIPNLVLSNSVRAATVGLTKSLALELGSEGIRFNSILPAWTETQRVYDLMNARAASTGRSVEEEIALQAVSSPMGRMATPEEFANAAVFLLSPAASYITGVMLSVDGGMYKGTL</sequence>
<dbReference type="InterPro" id="IPR036291">
    <property type="entry name" value="NAD(P)-bd_dom_sf"/>
</dbReference>
<dbReference type="RefSeq" id="WP_075063609.1">
    <property type="nucleotide sequence ID" value="NZ_LGCL01000032.1"/>
</dbReference>
<keyword evidence="3" id="KW-0812">Transmembrane</keyword>
<keyword evidence="2" id="KW-0560">Oxidoreductase</keyword>
<gene>
    <name evidence="4" type="ORF">ADN00_13810</name>
</gene>
<dbReference type="PANTHER" id="PTHR42879:SF6">
    <property type="entry name" value="NADPH-DEPENDENT REDUCTASE BACG"/>
    <property type="match status" value="1"/>
</dbReference>
<accession>A0A0P6X0K2</accession>
<dbReference type="PRINTS" id="PR00081">
    <property type="entry name" value="GDHRDH"/>
</dbReference>
<evidence type="ECO:0000256" key="2">
    <source>
        <dbReference type="ARBA" id="ARBA00023002"/>
    </source>
</evidence>
<comment type="caution">
    <text evidence="4">The sequence shown here is derived from an EMBL/GenBank/DDBJ whole genome shotgun (WGS) entry which is preliminary data.</text>
</comment>
<evidence type="ECO:0000313" key="4">
    <source>
        <dbReference type="EMBL" id="KPL74364.1"/>
    </source>
</evidence>
<dbReference type="SUPFAM" id="SSF51735">
    <property type="entry name" value="NAD(P)-binding Rossmann-fold domains"/>
    <property type="match status" value="1"/>
</dbReference>
<evidence type="ECO:0000256" key="3">
    <source>
        <dbReference type="SAM" id="Phobius"/>
    </source>
</evidence>
<dbReference type="EMBL" id="LGCL01000032">
    <property type="protein sequence ID" value="KPL74364.1"/>
    <property type="molecule type" value="Genomic_DNA"/>
</dbReference>
<feature type="transmembrane region" description="Helical" evidence="3">
    <location>
        <begin position="232"/>
        <end position="254"/>
    </location>
</feature>
<evidence type="ECO:0000256" key="1">
    <source>
        <dbReference type="ARBA" id="ARBA00006484"/>
    </source>
</evidence>
<dbReference type="Gene3D" id="3.40.50.720">
    <property type="entry name" value="NAD(P)-binding Rossmann-like Domain"/>
    <property type="match status" value="1"/>
</dbReference>
<reference evidence="4 5" key="1">
    <citation type="submission" date="2015-07" db="EMBL/GenBank/DDBJ databases">
        <title>Genome sequence of Ornatilinea apprima DSM 23815.</title>
        <authorList>
            <person name="Hemp J."/>
            <person name="Ward L.M."/>
            <person name="Pace L.A."/>
            <person name="Fischer W.W."/>
        </authorList>
    </citation>
    <scope>NUCLEOTIDE SEQUENCE [LARGE SCALE GENOMIC DNA]</scope>
    <source>
        <strain evidence="4 5">P3M-1</strain>
    </source>
</reference>
<dbReference type="GO" id="GO:0016491">
    <property type="term" value="F:oxidoreductase activity"/>
    <property type="evidence" value="ECO:0007669"/>
    <property type="project" value="UniProtKB-KW"/>
</dbReference>
<dbReference type="STRING" id="1134406.ADN00_13810"/>
<dbReference type="PATRIC" id="fig|1134406.4.peg.1339"/>
<dbReference type="OrthoDB" id="9803333at2"/>
<dbReference type="AlphaFoldDB" id="A0A0P6X0K2"/>
<protein>
    <submittedName>
        <fullName evidence="4">3-oxoacyl-ACP reductase</fullName>
    </submittedName>
</protein>
<dbReference type="Pfam" id="PF13561">
    <property type="entry name" value="adh_short_C2"/>
    <property type="match status" value="1"/>
</dbReference>
<keyword evidence="3" id="KW-0472">Membrane</keyword>
<proteinExistence type="inferred from homology"/>
<name>A0A0P6X0K2_9CHLR</name>
<keyword evidence="3" id="KW-1133">Transmembrane helix</keyword>
<organism evidence="4 5">
    <name type="scientific">Ornatilinea apprima</name>
    <dbReference type="NCBI Taxonomy" id="1134406"/>
    <lineage>
        <taxon>Bacteria</taxon>
        <taxon>Bacillati</taxon>
        <taxon>Chloroflexota</taxon>
        <taxon>Anaerolineae</taxon>
        <taxon>Anaerolineales</taxon>
        <taxon>Anaerolineaceae</taxon>
        <taxon>Ornatilinea</taxon>
    </lineage>
</organism>
<evidence type="ECO:0000313" key="5">
    <source>
        <dbReference type="Proteomes" id="UP000050417"/>
    </source>
</evidence>
<dbReference type="FunFam" id="3.40.50.720:FF:000084">
    <property type="entry name" value="Short-chain dehydrogenase reductase"/>
    <property type="match status" value="1"/>
</dbReference>
<keyword evidence="5" id="KW-1185">Reference proteome</keyword>
<dbReference type="InterPro" id="IPR002347">
    <property type="entry name" value="SDR_fam"/>
</dbReference>